<evidence type="ECO:0000313" key="4">
    <source>
        <dbReference type="Proteomes" id="UP001454036"/>
    </source>
</evidence>
<proteinExistence type="predicted"/>
<accession>A0AAV3RHC9</accession>
<feature type="region of interest" description="Disordered" evidence="2">
    <location>
        <begin position="407"/>
        <end position="450"/>
    </location>
</feature>
<feature type="region of interest" description="Disordered" evidence="2">
    <location>
        <begin position="249"/>
        <end position="359"/>
    </location>
</feature>
<feature type="compositionally biased region" description="Basic and acidic residues" evidence="2">
    <location>
        <begin position="293"/>
        <end position="309"/>
    </location>
</feature>
<feature type="region of interest" description="Disordered" evidence="2">
    <location>
        <begin position="207"/>
        <end position="231"/>
    </location>
</feature>
<sequence>MCLNNMMYLAVSFFLPLFVIGLKEIITHYLSRLSFFKNSLSRTLEPAEGWPVPLQVIPPISEKEEEGMPMFDLDNAPHQNLSPDDDVQPDFRPGSNMHGRNCDDSTGNFQNPNPTFDILAGSSRSKSSVEKGEGLIDEGVTPIVEENTSDRGSKSLGCIDGIEIEDEAIANILDGLRKAKKGQLDADKLSVEADKGLRKRRLRKGIPNRFTGKGNIGEKSKGTESQAGGSISDNEDVVFVGEKAGIGRKRTRASVAAAKEAVKEGTEDTKIDLEELERSAEKKKATKKGKGKVQGEIEKQKKKMDESGYTRKTRSKIIPRNNSSSEAEDDPGTLRISKRESKGKLKENDDMTRIEPVQAPTSEAASLLINILEAEQRRLKDEIQAKQVRVAEIDVQLQSLKAPVPPVVTTEKTTAGPSTTPVSNAGSSDDEFVDVEEGNDEDLGAEGSQG</sequence>
<keyword evidence="4" id="KW-1185">Reference proteome</keyword>
<feature type="coiled-coil region" evidence="1">
    <location>
        <begin position="362"/>
        <end position="389"/>
    </location>
</feature>
<dbReference type="AlphaFoldDB" id="A0AAV3RHC9"/>
<feature type="compositionally biased region" description="Acidic residues" evidence="2">
    <location>
        <begin position="428"/>
        <end position="444"/>
    </location>
</feature>
<dbReference type="Proteomes" id="UP001454036">
    <property type="component" value="Unassembled WGS sequence"/>
</dbReference>
<comment type="caution">
    <text evidence="3">The sequence shown here is derived from an EMBL/GenBank/DDBJ whole genome shotgun (WGS) entry which is preliminary data.</text>
</comment>
<dbReference type="EMBL" id="BAABME010009580">
    <property type="protein sequence ID" value="GAA0175418.1"/>
    <property type="molecule type" value="Genomic_DNA"/>
</dbReference>
<feature type="compositionally biased region" description="Polar residues" evidence="2">
    <location>
        <begin position="410"/>
        <end position="427"/>
    </location>
</feature>
<evidence type="ECO:0000256" key="1">
    <source>
        <dbReference type="SAM" id="Coils"/>
    </source>
</evidence>
<evidence type="ECO:0000313" key="3">
    <source>
        <dbReference type="EMBL" id="GAA0175418.1"/>
    </source>
</evidence>
<gene>
    <name evidence="3" type="ORF">LIER_28597</name>
</gene>
<keyword evidence="1" id="KW-0175">Coiled coil</keyword>
<evidence type="ECO:0000256" key="2">
    <source>
        <dbReference type="SAM" id="MobiDB-lite"/>
    </source>
</evidence>
<name>A0AAV3RHC9_LITER</name>
<feature type="compositionally biased region" description="Basic and acidic residues" evidence="2">
    <location>
        <begin position="337"/>
        <end position="353"/>
    </location>
</feature>
<feature type="compositionally biased region" description="Basic and acidic residues" evidence="2">
    <location>
        <begin position="260"/>
        <end position="283"/>
    </location>
</feature>
<protein>
    <submittedName>
        <fullName evidence="3">Uncharacterized protein</fullName>
    </submittedName>
</protein>
<reference evidence="3 4" key="1">
    <citation type="submission" date="2024-01" db="EMBL/GenBank/DDBJ databases">
        <title>The complete chloroplast genome sequence of Lithospermum erythrorhizon: insights into the phylogenetic relationship among Boraginaceae species and the maternal lineages of purple gromwells.</title>
        <authorList>
            <person name="Okada T."/>
            <person name="Watanabe K."/>
        </authorList>
    </citation>
    <scope>NUCLEOTIDE SEQUENCE [LARGE SCALE GENOMIC DNA]</scope>
</reference>
<organism evidence="3 4">
    <name type="scientific">Lithospermum erythrorhizon</name>
    <name type="common">Purple gromwell</name>
    <name type="synonym">Lithospermum officinale var. erythrorhizon</name>
    <dbReference type="NCBI Taxonomy" id="34254"/>
    <lineage>
        <taxon>Eukaryota</taxon>
        <taxon>Viridiplantae</taxon>
        <taxon>Streptophyta</taxon>
        <taxon>Embryophyta</taxon>
        <taxon>Tracheophyta</taxon>
        <taxon>Spermatophyta</taxon>
        <taxon>Magnoliopsida</taxon>
        <taxon>eudicotyledons</taxon>
        <taxon>Gunneridae</taxon>
        <taxon>Pentapetalae</taxon>
        <taxon>asterids</taxon>
        <taxon>lamiids</taxon>
        <taxon>Boraginales</taxon>
        <taxon>Boraginaceae</taxon>
        <taxon>Boraginoideae</taxon>
        <taxon>Lithospermeae</taxon>
        <taxon>Lithospermum</taxon>
    </lineage>
</organism>